<organism evidence="2 3">
    <name type="scientific">Microbacterium album</name>
    <dbReference type="NCBI Taxonomy" id="2053191"/>
    <lineage>
        <taxon>Bacteria</taxon>
        <taxon>Bacillati</taxon>
        <taxon>Actinomycetota</taxon>
        <taxon>Actinomycetes</taxon>
        <taxon>Micrococcales</taxon>
        <taxon>Microbacteriaceae</taxon>
        <taxon>Microbacterium</taxon>
    </lineage>
</organism>
<feature type="region of interest" description="Disordered" evidence="1">
    <location>
        <begin position="73"/>
        <end position="114"/>
    </location>
</feature>
<reference evidence="2" key="2">
    <citation type="submission" date="2020-09" db="EMBL/GenBank/DDBJ databases">
        <authorList>
            <person name="Sun Q."/>
            <person name="Zhou Y."/>
        </authorList>
    </citation>
    <scope>NUCLEOTIDE SEQUENCE</scope>
    <source>
        <strain evidence="2">CGMCC 1.15794</strain>
    </source>
</reference>
<gene>
    <name evidence="2" type="ORF">GCM10010921_13700</name>
</gene>
<dbReference type="EMBL" id="BMJY01000004">
    <property type="protein sequence ID" value="GGH41238.1"/>
    <property type="molecule type" value="Genomic_DNA"/>
</dbReference>
<evidence type="ECO:0000313" key="3">
    <source>
        <dbReference type="Proteomes" id="UP000657592"/>
    </source>
</evidence>
<evidence type="ECO:0000313" key="2">
    <source>
        <dbReference type="EMBL" id="GGH41238.1"/>
    </source>
</evidence>
<accession>A0A917IGE3</accession>
<proteinExistence type="predicted"/>
<evidence type="ECO:0000256" key="1">
    <source>
        <dbReference type="SAM" id="MobiDB-lite"/>
    </source>
</evidence>
<feature type="region of interest" description="Disordered" evidence="1">
    <location>
        <begin position="23"/>
        <end position="46"/>
    </location>
</feature>
<dbReference type="AlphaFoldDB" id="A0A917IGE3"/>
<sequence length="114" mass="12381">MLEQLVGQVGVWNNLRVHEQSCNEGVPVREPGRNRGASAENDGEVALATRLGERSERLSGEFDGRHAAIVQRGADVTDGPLPRRMRSERVREGTSWFGDAEGEQVQTEPATAAG</sequence>
<dbReference type="Proteomes" id="UP000657592">
    <property type="component" value="Unassembled WGS sequence"/>
</dbReference>
<keyword evidence="3" id="KW-1185">Reference proteome</keyword>
<feature type="compositionally biased region" description="Polar residues" evidence="1">
    <location>
        <begin position="104"/>
        <end position="114"/>
    </location>
</feature>
<reference evidence="2" key="1">
    <citation type="journal article" date="2014" name="Int. J. Syst. Evol. Microbiol.">
        <title>Complete genome sequence of Corynebacterium casei LMG S-19264T (=DSM 44701T), isolated from a smear-ripened cheese.</title>
        <authorList>
            <consortium name="US DOE Joint Genome Institute (JGI-PGF)"/>
            <person name="Walter F."/>
            <person name="Albersmeier A."/>
            <person name="Kalinowski J."/>
            <person name="Ruckert C."/>
        </authorList>
    </citation>
    <scope>NUCLEOTIDE SEQUENCE</scope>
    <source>
        <strain evidence="2">CGMCC 1.15794</strain>
    </source>
</reference>
<protein>
    <submittedName>
        <fullName evidence="2">Uncharacterized protein</fullName>
    </submittedName>
</protein>
<comment type="caution">
    <text evidence="2">The sequence shown here is derived from an EMBL/GenBank/DDBJ whole genome shotgun (WGS) entry which is preliminary data.</text>
</comment>
<name>A0A917IGE3_9MICO</name>